<feature type="compositionally biased region" description="Basic residues" evidence="1">
    <location>
        <begin position="460"/>
        <end position="481"/>
    </location>
</feature>
<comment type="caution">
    <text evidence="3">The sequence shown here is derived from an EMBL/GenBank/DDBJ whole genome shotgun (WGS) entry which is preliminary data.</text>
</comment>
<dbReference type="InterPro" id="IPR058348">
    <property type="entry name" value="DUF8035"/>
</dbReference>
<proteinExistence type="predicted"/>
<feature type="region of interest" description="Disordered" evidence="1">
    <location>
        <begin position="460"/>
        <end position="489"/>
    </location>
</feature>
<protein>
    <recommendedName>
        <fullName evidence="2">DUF8035 domain-containing protein</fullName>
    </recommendedName>
</protein>
<feature type="compositionally biased region" description="Basic and acidic residues" evidence="1">
    <location>
        <begin position="188"/>
        <end position="225"/>
    </location>
</feature>
<feature type="compositionally biased region" description="Basic and acidic residues" evidence="1">
    <location>
        <begin position="509"/>
        <end position="524"/>
    </location>
</feature>
<evidence type="ECO:0000259" key="2">
    <source>
        <dbReference type="Pfam" id="PF26118"/>
    </source>
</evidence>
<feature type="compositionally biased region" description="Low complexity" evidence="1">
    <location>
        <begin position="240"/>
        <end position="273"/>
    </location>
</feature>
<organism evidence="3 4">
    <name type="scientific">Rhypophila decipiens</name>
    <dbReference type="NCBI Taxonomy" id="261697"/>
    <lineage>
        <taxon>Eukaryota</taxon>
        <taxon>Fungi</taxon>
        <taxon>Dikarya</taxon>
        <taxon>Ascomycota</taxon>
        <taxon>Pezizomycotina</taxon>
        <taxon>Sordariomycetes</taxon>
        <taxon>Sordariomycetidae</taxon>
        <taxon>Sordariales</taxon>
        <taxon>Naviculisporaceae</taxon>
        <taxon>Rhypophila</taxon>
    </lineage>
</organism>
<feature type="compositionally biased region" description="Basic and acidic residues" evidence="1">
    <location>
        <begin position="137"/>
        <end position="157"/>
    </location>
</feature>
<evidence type="ECO:0000313" key="3">
    <source>
        <dbReference type="EMBL" id="KAK4216845.1"/>
    </source>
</evidence>
<feature type="region of interest" description="Disordered" evidence="1">
    <location>
        <begin position="415"/>
        <end position="434"/>
    </location>
</feature>
<dbReference type="EMBL" id="MU858064">
    <property type="protein sequence ID" value="KAK4216845.1"/>
    <property type="molecule type" value="Genomic_DNA"/>
</dbReference>
<reference evidence="3" key="2">
    <citation type="submission" date="2023-05" db="EMBL/GenBank/DDBJ databases">
        <authorList>
            <consortium name="Lawrence Berkeley National Laboratory"/>
            <person name="Steindorff A."/>
            <person name="Hensen N."/>
            <person name="Bonometti L."/>
            <person name="Westerberg I."/>
            <person name="Brannstrom I.O."/>
            <person name="Guillou S."/>
            <person name="Cros-Aarteil S."/>
            <person name="Calhoun S."/>
            <person name="Haridas S."/>
            <person name="Kuo A."/>
            <person name="Mondo S."/>
            <person name="Pangilinan J."/>
            <person name="Riley R."/>
            <person name="Labutti K."/>
            <person name="Andreopoulos B."/>
            <person name="Lipzen A."/>
            <person name="Chen C."/>
            <person name="Yanf M."/>
            <person name="Daum C."/>
            <person name="Ng V."/>
            <person name="Clum A."/>
            <person name="Ohm R."/>
            <person name="Martin F."/>
            <person name="Silar P."/>
            <person name="Natvig D."/>
            <person name="Lalanne C."/>
            <person name="Gautier V."/>
            <person name="Ament-Velasquez S.L."/>
            <person name="Kruys A."/>
            <person name="Hutchinson M.I."/>
            <person name="Powell A.J."/>
            <person name="Barry K."/>
            <person name="Miller A.N."/>
            <person name="Grigoriev I.V."/>
            <person name="Debuchy R."/>
            <person name="Gladieux P."/>
            <person name="Thoren M.H."/>
            <person name="Johannesson H."/>
        </authorList>
    </citation>
    <scope>NUCLEOTIDE SEQUENCE</scope>
    <source>
        <strain evidence="3">PSN293</strain>
    </source>
</reference>
<gene>
    <name evidence="3" type="ORF">QBC37DRAFT_278365</name>
</gene>
<feature type="domain" description="DUF8035" evidence="2">
    <location>
        <begin position="277"/>
        <end position="330"/>
    </location>
</feature>
<evidence type="ECO:0000313" key="4">
    <source>
        <dbReference type="Proteomes" id="UP001301769"/>
    </source>
</evidence>
<dbReference type="Pfam" id="PF26118">
    <property type="entry name" value="DUF8035"/>
    <property type="match status" value="1"/>
</dbReference>
<feature type="compositionally biased region" description="Basic and acidic residues" evidence="1">
    <location>
        <begin position="10"/>
        <end position="51"/>
    </location>
</feature>
<sequence>MAYRSSAPDLAERPGDRSGRWERDRFQDRYGDIRERFEEDDDHVYSRRETLPPRAPPAPVRERSVPRYSSGGRGPPYEEDDVLFREQRRRVYEDDRIPIRRRQSPPSRFRSPSPPRRAPGPGGRPGMPLRRPSSLDTFDRVSFDRREMVHREREREYSPAPASRRGDFRAPPYMDIPLPRHKALPPPRFKERDYFEEEIRVSDPDRFGDDDFHGRSERVVSEKKIVQTRRRSRSRDSRATRSFRSSSRSSSSSSSSATSATTSRTGTTITARSEYPKKGKTRIPARLISRRALIDMEYPFVEEGNTIVIQKALGQQNIDDLLKLSDDYKKSERETEMARSLPGDIVEERRTTEIFIPARAPSEHSHHVTFEDTAPGQGGAPLVVTAPAPQRSVTPVQVQHTTTAVIRDVSPARTYTTSSYTSGSSVTSDSYSTTGYPTTTAVREVSTEVPIGPVAIVDHRHRGHSRHRDSRSRSRHARHASVGRGGELVRAERLSTGELVLFEETVERVEEPSKGVRIEKDRRGRMSISVPRNPR</sequence>
<keyword evidence="4" id="KW-1185">Reference proteome</keyword>
<name>A0AAN6YFS7_9PEZI</name>
<evidence type="ECO:0000256" key="1">
    <source>
        <dbReference type="SAM" id="MobiDB-lite"/>
    </source>
</evidence>
<accession>A0AAN6YFS7</accession>
<feature type="compositionally biased region" description="Basic and acidic residues" evidence="1">
    <location>
        <begin position="82"/>
        <end position="98"/>
    </location>
</feature>
<dbReference type="Proteomes" id="UP001301769">
    <property type="component" value="Unassembled WGS sequence"/>
</dbReference>
<feature type="region of interest" description="Disordered" evidence="1">
    <location>
        <begin position="1"/>
        <end position="278"/>
    </location>
</feature>
<reference evidence="3" key="1">
    <citation type="journal article" date="2023" name="Mol. Phylogenet. Evol.">
        <title>Genome-scale phylogeny and comparative genomics of the fungal order Sordariales.</title>
        <authorList>
            <person name="Hensen N."/>
            <person name="Bonometti L."/>
            <person name="Westerberg I."/>
            <person name="Brannstrom I.O."/>
            <person name="Guillou S."/>
            <person name="Cros-Aarteil S."/>
            <person name="Calhoun S."/>
            <person name="Haridas S."/>
            <person name="Kuo A."/>
            <person name="Mondo S."/>
            <person name="Pangilinan J."/>
            <person name="Riley R."/>
            <person name="LaButti K."/>
            <person name="Andreopoulos B."/>
            <person name="Lipzen A."/>
            <person name="Chen C."/>
            <person name="Yan M."/>
            <person name="Daum C."/>
            <person name="Ng V."/>
            <person name="Clum A."/>
            <person name="Steindorff A."/>
            <person name="Ohm R.A."/>
            <person name="Martin F."/>
            <person name="Silar P."/>
            <person name="Natvig D.O."/>
            <person name="Lalanne C."/>
            <person name="Gautier V."/>
            <person name="Ament-Velasquez S.L."/>
            <person name="Kruys A."/>
            <person name="Hutchinson M.I."/>
            <person name="Powell A.J."/>
            <person name="Barry K."/>
            <person name="Miller A.N."/>
            <person name="Grigoriev I.V."/>
            <person name="Debuchy R."/>
            <person name="Gladieux P."/>
            <person name="Hiltunen Thoren M."/>
            <person name="Johannesson H."/>
        </authorList>
    </citation>
    <scope>NUCLEOTIDE SEQUENCE</scope>
    <source>
        <strain evidence="3">PSN293</strain>
    </source>
</reference>
<feature type="region of interest" description="Disordered" evidence="1">
    <location>
        <begin position="509"/>
        <end position="535"/>
    </location>
</feature>
<dbReference type="AlphaFoldDB" id="A0AAN6YFS7"/>